<accession>A0A1B3Z628</accession>
<protein>
    <recommendedName>
        <fullName evidence="3">Acyl-CoA hydratase</fullName>
    </recommendedName>
</protein>
<dbReference type="PANTHER" id="PTHR48229:SF1">
    <property type="entry name" value="ALPHA METHYLACYL-COA RACEMASE-RELATED"/>
    <property type="match status" value="1"/>
</dbReference>
<keyword evidence="2" id="KW-1185">Reference proteome</keyword>
<proteinExistence type="predicted"/>
<dbReference type="Proteomes" id="UP000094256">
    <property type="component" value="Chromosome"/>
</dbReference>
<dbReference type="GO" id="GO:0003824">
    <property type="term" value="F:catalytic activity"/>
    <property type="evidence" value="ECO:0007669"/>
    <property type="project" value="InterPro"/>
</dbReference>
<name>A0A1B3Z628_9SPHN</name>
<evidence type="ECO:0008006" key="3">
    <source>
        <dbReference type="Google" id="ProtNLM"/>
    </source>
</evidence>
<dbReference type="InterPro" id="IPR023606">
    <property type="entry name" value="CoA-Trfase_III_dom_1_sf"/>
</dbReference>
<dbReference type="Pfam" id="PF02515">
    <property type="entry name" value="CoA_transf_3"/>
    <property type="match status" value="1"/>
</dbReference>
<dbReference type="InterPro" id="IPR003673">
    <property type="entry name" value="CoA-Trfase_fam_III"/>
</dbReference>
<organism evidence="1 2">
    <name type="scientific">Sphingomonas panacis</name>
    <dbReference type="NCBI Taxonomy" id="1560345"/>
    <lineage>
        <taxon>Bacteria</taxon>
        <taxon>Pseudomonadati</taxon>
        <taxon>Pseudomonadota</taxon>
        <taxon>Alphaproteobacteria</taxon>
        <taxon>Sphingomonadales</taxon>
        <taxon>Sphingomonadaceae</taxon>
        <taxon>Sphingomonas</taxon>
    </lineage>
</organism>
<dbReference type="InterPro" id="IPR052985">
    <property type="entry name" value="CoA-trans_III_biosynth/detox"/>
</dbReference>
<sequence>MTVRASPTDILDGLLAQLGLPIDAGGGQVAIDGDDPIVDSRHRPAAAAAAALAAQGLGVAAIWKARSGQGQDVRVEARRAAVPGLQTINFMRQNGHAHDLFPRSTKSFTDFFRTKDGKQIYLLRTTLYVENLIGTLELLGCSYEAESMARAVARWDALELEEALAERRLIGVIARPRDEWLAHPQGQWLAARPPVEIEKIGDSAPEPLLPAARPLAGVRVLDFTHILAGPVTARMLAEQGADTLHVSAQHQMDPMRLAIDTGAGKRSTHLDIDHPGDLATLRRLADEADIFTQSWRPGSLDRHGLSAEALAERRPGIIYVSVSAYGSGGPWATRAGYEPVGQAACGLVLDEGSADKPKLAVTGTLNDYLAAYLGSAGVMAALLRRAREGGSYHVKVSLTRTSMWIQELGRLPEAEWPERHIPMLARDSDLMTIQSPFGAVTIPAPITRYSVTPGYFDRPPEPFGASLPGWLPQARG</sequence>
<dbReference type="SUPFAM" id="SSF89796">
    <property type="entry name" value="CoA-transferase family III (CaiB/BaiF)"/>
    <property type="match status" value="2"/>
</dbReference>
<reference evidence="1 2" key="1">
    <citation type="submission" date="2016-01" db="EMBL/GenBank/DDBJ databases">
        <title>Complete genome and mega plasmid sequence of Sphingomonas panacis DCY99 elicits systemic resistance in rice to Xanthomonas oryzae.</title>
        <authorList>
            <person name="Kim Y.J."/>
            <person name="Yang D.C."/>
            <person name="Sing P."/>
        </authorList>
    </citation>
    <scope>NUCLEOTIDE SEQUENCE [LARGE SCALE GENOMIC DNA]</scope>
    <source>
        <strain evidence="1 2">DCY99</strain>
    </source>
</reference>
<evidence type="ECO:0000313" key="1">
    <source>
        <dbReference type="EMBL" id="AOH82866.1"/>
    </source>
</evidence>
<dbReference type="EMBL" id="CP014168">
    <property type="protein sequence ID" value="AOH82866.1"/>
    <property type="molecule type" value="Genomic_DNA"/>
</dbReference>
<dbReference type="STRING" id="1560345.AWL63_01605"/>
<dbReference type="AlphaFoldDB" id="A0A1B3Z628"/>
<evidence type="ECO:0000313" key="2">
    <source>
        <dbReference type="Proteomes" id="UP000094256"/>
    </source>
</evidence>
<dbReference type="Gene3D" id="3.40.50.10540">
    <property type="entry name" value="Crotonobetainyl-coa:carnitine coa-transferase, domain 1"/>
    <property type="match status" value="1"/>
</dbReference>
<dbReference type="PANTHER" id="PTHR48229">
    <property type="entry name" value="CAIB/BAIF FAMILY ENZYME (AFU_ORTHOLOGUE AFUA_1G05360)-RELATED"/>
    <property type="match status" value="1"/>
</dbReference>
<dbReference type="KEGG" id="span:AWL63_01605"/>
<gene>
    <name evidence="1" type="ORF">AWL63_01605</name>
</gene>